<dbReference type="STRING" id="398512.Bccel_4807"/>
<accession>A0A0L6JUN3</accession>
<proteinExistence type="predicted"/>
<dbReference type="Proteomes" id="UP000036923">
    <property type="component" value="Unassembled WGS sequence"/>
</dbReference>
<evidence type="ECO:0000313" key="1">
    <source>
        <dbReference type="EMBL" id="KNY29533.1"/>
    </source>
</evidence>
<protein>
    <submittedName>
        <fullName evidence="1">Uncharacterized protein</fullName>
    </submittedName>
</protein>
<gene>
    <name evidence="1" type="ORF">Bccel_4807</name>
</gene>
<dbReference type="RefSeq" id="WP_036935418.1">
    <property type="nucleotide sequence ID" value="NZ_JQKC01000001.1"/>
</dbReference>
<dbReference type="AlphaFoldDB" id="A0A0L6JUN3"/>
<name>A0A0L6JUN3_9FIRM</name>
<dbReference type="EMBL" id="LGTC01000001">
    <property type="protein sequence ID" value="KNY29533.1"/>
    <property type="molecule type" value="Genomic_DNA"/>
</dbReference>
<dbReference type="eggNOG" id="ENOG502ZC94">
    <property type="taxonomic scope" value="Bacteria"/>
</dbReference>
<keyword evidence="2" id="KW-1185">Reference proteome</keyword>
<dbReference type="PATRIC" id="fig|398512.5.peg.5038"/>
<comment type="caution">
    <text evidence="1">The sequence shown here is derived from an EMBL/GenBank/DDBJ whole genome shotgun (WGS) entry which is preliminary data.</text>
</comment>
<dbReference type="OrthoDB" id="1794713at2"/>
<reference evidence="2" key="1">
    <citation type="submission" date="2015-07" db="EMBL/GenBank/DDBJ databases">
        <title>Near-Complete Genome Sequence of the Cellulolytic Bacterium Bacteroides (Pseudobacteroides) cellulosolvens ATCC 35603.</title>
        <authorList>
            <person name="Dassa B."/>
            <person name="Utturkar S.M."/>
            <person name="Klingeman D.M."/>
            <person name="Hurt R.A."/>
            <person name="Keller M."/>
            <person name="Xu J."/>
            <person name="Reddy Y.H.K."/>
            <person name="Borovok I."/>
            <person name="Grinberg I.R."/>
            <person name="Lamed R."/>
            <person name="Zhivin O."/>
            <person name="Bayer E.A."/>
            <person name="Brown S.D."/>
        </authorList>
    </citation>
    <scope>NUCLEOTIDE SEQUENCE [LARGE SCALE GENOMIC DNA]</scope>
    <source>
        <strain evidence="2">DSM 2933</strain>
    </source>
</reference>
<organism evidence="1 2">
    <name type="scientific">Pseudobacteroides cellulosolvens ATCC 35603 = DSM 2933</name>
    <dbReference type="NCBI Taxonomy" id="398512"/>
    <lineage>
        <taxon>Bacteria</taxon>
        <taxon>Bacillati</taxon>
        <taxon>Bacillota</taxon>
        <taxon>Clostridia</taxon>
        <taxon>Eubacteriales</taxon>
        <taxon>Oscillospiraceae</taxon>
        <taxon>Pseudobacteroides</taxon>
    </lineage>
</organism>
<sequence length="241" mass="27893">MRTKMDFYKSFFEQLARRGFDVKRSTSSDYLADIYYKNQLIAFYTKADTIERNPFVSVKEKVLNLIDETARKTAVEVGICTECPYTDNEERLKNGAVKLTQYNNVILACKQHHLFGYVFSTFRIAPETDQRGCMASNAVQRNDQPLQRQFFYNKESATQDFAIRSGLVDEKALFSETELMVLHSNLVKLTLLDNNISNDDMLSVGRMIEKIEEIVPELQGRDYDFDFEEEFMQDIDAEIGG</sequence>
<evidence type="ECO:0000313" key="2">
    <source>
        <dbReference type="Proteomes" id="UP000036923"/>
    </source>
</evidence>